<gene>
    <name evidence="2" type="ORF">NITHO_2790006</name>
</gene>
<dbReference type="PANTHER" id="PTHR34606">
    <property type="entry name" value="BON DOMAIN-CONTAINING PROTEIN"/>
    <property type="match status" value="1"/>
</dbReference>
<evidence type="ECO:0000259" key="1">
    <source>
        <dbReference type="PROSITE" id="PS50914"/>
    </source>
</evidence>
<dbReference type="InterPro" id="IPR051686">
    <property type="entry name" value="Lipoprotein_DolP"/>
</dbReference>
<dbReference type="PROSITE" id="PS50914">
    <property type="entry name" value="BON"/>
    <property type="match status" value="1"/>
</dbReference>
<evidence type="ECO:0000313" key="3">
    <source>
        <dbReference type="Proteomes" id="UP000004221"/>
    </source>
</evidence>
<dbReference type="AlphaFoldDB" id="I4EGN0"/>
<keyword evidence="3" id="KW-1185">Reference proteome</keyword>
<evidence type="ECO:0000313" key="2">
    <source>
        <dbReference type="EMBL" id="CCF83842.1"/>
    </source>
</evidence>
<organism evidence="2 3">
    <name type="scientific">Nitrolancea hollandica Lb</name>
    <dbReference type="NCBI Taxonomy" id="1129897"/>
    <lineage>
        <taxon>Bacteria</taxon>
        <taxon>Pseudomonadati</taxon>
        <taxon>Thermomicrobiota</taxon>
        <taxon>Thermomicrobia</taxon>
        <taxon>Sphaerobacterales</taxon>
        <taxon>Sphaerobacterineae</taxon>
        <taxon>Sphaerobacteraceae</taxon>
        <taxon>Nitrolancea</taxon>
    </lineage>
</organism>
<dbReference type="RefSeq" id="WP_008477510.1">
    <property type="nucleotide sequence ID" value="NZ_CAGS01000200.1"/>
</dbReference>
<feature type="domain" description="BON" evidence="1">
    <location>
        <begin position="24"/>
        <end position="92"/>
    </location>
</feature>
<dbReference type="Pfam" id="PF04972">
    <property type="entry name" value="BON"/>
    <property type="match status" value="1"/>
</dbReference>
<dbReference type="PANTHER" id="PTHR34606:SF15">
    <property type="entry name" value="BON DOMAIN-CONTAINING PROTEIN"/>
    <property type="match status" value="1"/>
</dbReference>
<dbReference type="InterPro" id="IPR007055">
    <property type="entry name" value="BON_dom"/>
</dbReference>
<dbReference type="OrthoDB" id="8449638at2"/>
<dbReference type="Proteomes" id="UP000004221">
    <property type="component" value="Unassembled WGS sequence"/>
</dbReference>
<accession>I4EGN0</accession>
<protein>
    <recommendedName>
        <fullName evidence="1">BON domain-containing protein</fullName>
    </recommendedName>
</protein>
<dbReference type="EMBL" id="CAGS01000200">
    <property type="protein sequence ID" value="CCF83842.1"/>
    <property type="molecule type" value="Genomic_DNA"/>
</dbReference>
<proteinExistence type="predicted"/>
<name>I4EGN0_9BACT</name>
<comment type="caution">
    <text evidence="2">The sequence shown here is derived from an EMBL/GenBank/DDBJ whole genome shotgun (WGS) entry which is preliminary data.</text>
</comment>
<reference evidence="2 3" key="1">
    <citation type="journal article" date="2012" name="ISME J.">
        <title>Nitrification expanded: discovery, physiology and genomics of a nitrite-oxidizing bacterium from the phylum Chloroflexi.</title>
        <authorList>
            <person name="Sorokin D.Y."/>
            <person name="Lucker S."/>
            <person name="Vejmelkova D."/>
            <person name="Kostrikina N.A."/>
            <person name="Kleerebezem R."/>
            <person name="Rijpstra W.I."/>
            <person name="Damste J.S."/>
            <person name="Le Paslier D."/>
            <person name="Muyzer G."/>
            <person name="Wagner M."/>
            <person name="van Loosdrecht M.C."/>
            <person name="Daims H."/>
        </authorList>
    </citation>
    <scope>NUCLEOTIDE SEQUENCE [LARGE SCALE GENOMIC DNA]</scope>
    <source>
        <strain evidence="3">none</strain>
    </source>
</reference>
<sequence length="93" mass="10130">MAEQHGHPTSGTEPVEITPTIKPTDADIQLAVVHTLFADPWLDASSIQISVNQGIVTLRGLVDAFDQRQRAEDLVNRVYGVRGVRNILRVGAS</sequence>
<dbReference type="Gene3D" id="3.30.1340.30">
    <property type="match status" value="1"/>
</dbReference>